<dbReference type="SUPFAM" id="SSF46689">
    <property type="entry name" value="Homeodomain-like"/>
    <property type="match status" value="1"/>
</dbReference>
<sequence length="76" mass="8407">MSHPHRFSRHPGRCLGSTVVRGIRYRIEMLIGLLSNGTAVEELFTRIPGLEFDELLAALEYAALRSVPDTESGPTP</sequence>
<dbReference type="RefSeq" id="WP_387698911.1">
    <property type="nucleotide sequence ID" value="NZ_JBIAMX010000001.1"/>
</dbReference>
<dbReference type="EMBL" id="JBIAMX010000001">
    <property type="protein sequence ID" value="MFF0541864.1"/>
    <property type="molecule type" value="Genomic_DNA"/>
</dbReference>
<dbReference type="Gene3D" id="1.10.10.10">
    <property type="entry name" value="Winged helix-like DNA-binding domain superfamily/Winged helix DNA-binding domain"/>
    <property type="match status" value="1"/>
</dbReference>
<organism evidence="1 2">
    <name type="scientific">Nocardia thailandica</name>
    <dbReference type="NCBI Taxonomy" id="257275"/>
    <lineage>
        <taxon>Bacteria</taxon>
        <taxon>Bacillati</taxon>
        <taxon>Actinomycetota</taxon>
        <taxon>Actinomycetes</taxon>
        <taxon>Mycobacteriales</taxon>
        <taxon>Nocardiaceae</taxon>
        <taxon>Nocardia</taxon>
    </lineage>
</organism>
<dbReference type="Pfam" id="PF04255">
    <property type="entry name" value="DUF433"/>
    <property type="match status" value="1"/>
</dbReference>
<dbReference type="InterPro" id="IPR007367">
    <property type="entry name" value="DUF433"/>
</dbReference>
<dbReference type="InterPro" id="IPR036388">
    <property type="entry name" value="WH-like_DNA-bd_sf"/>
</dbReference>
<protein>
    <submittedName>
        <fullName evidence="1">DUF433 domain-containing protein</fullName>
    </submittedName>
</protein>
<dbReference type="Proteomes" id="UP001601444">
    <property type="component" value="Unassembled WGS sequence"/>
</dbReference>
<gene>
    <name evidence="1" type="ORF">ACFYTF_03410</name>
</gene>
<dbReference type="InterPro" id="IPR009057">
    <property type="entry name" value="Homeodomain-like_sf"/>
</dbReference>
<comment type="caution">
    <text evidence="1">The sequence shown here is derived from an EMBL/GenBank/DDBJ whole genome shotgun (WGS) entry which is preliminary data.</text>
</comment>
<reference evidence="1 2" key="1">
    <citation type="submission" date="2024-10" db="EMBL/GenBank/DDBJ databases">
        <title>The Natural Products Discovery Center: Release of the First 8490 Sequenced Strains for Exploring Actinobacteria Biosynthetic Diversity.</title>
        <authorList>
            <person name="Kalkreuter E."/>
            <person name="Kautsar S.A."/>
            <person name="Yang D."/>
            <person name="Bader C.D."/>
            <person name="Teijaro C.N."/>
            <person name="Fluegel L."/>
            <person name="Davis C.M."/>
            <person name="Simpson J.R."/>
            <person name="Lauterbach L."/>
            <person name="Steele A.D."/>
            <person name="Gui C."/>
            <person name="Meng S."/>
            <person name="Li G."/>
            <person name="Viehrig K."/>
            <person name="Ye F."/>
            <person name="Su P."/>
            <person name="Kiefer A.F."/>
            <person name="Nichols A."/>
            <person name="Cepeda A.J."/>
            <person name="Yan W."/>
            <person name="Fan B."/>
            <person name="Jiang Y."/>
            <person name="Adhikari A."/>
            <person name="Zheng C.-J."/>
            <person name="Schuster L."/>
            <person name="Cowan T.M."/>
            <person name="Smanski M.J."/>
            <person name="Chevrette M.G."/>
            <person name="De Carvalho L.P.S."/>
            <person name="Shen B."/>
        </authorList>
    </citation>
    <scope>NUCLEOTIDE SEQUENCE [LARGE SCALE GENOMIC DNA]</scope>
    <source>
        <strain evidence="1 2">NPDC004045</strain>
    </source>
</reference>
<proteinExistence type="predicted"/>
<evidence type="ECO:0000313" key="2">
    <source>
        <dbReference type="Proteomes" id="UP001601444"/>
    </source>
</evidence>
<evidence type="ECO:0000313" key="1">
    <source>
        <dbReference type="EMBL" id="MFF0541864.1"/>
    </source>
</evidence>
<name>A0ABW6PHI9_9NOCA</name>
<keyword evidence="2" id="KW-1185">Reference proteome</keyword>
<accession>A0ABW6PHI9</accession>